<dbReference type="Proteomes" id="UP001243195">
    <property type="component" value="Unassembled WGS sequence"/>
</dbReference>
<dbReference type="NCBIfam" id="TIGR03363">
    <property type="entry name" value="VI_chp_8"/>
    <property type="match status" value="1"/>
</dbReference>
<evidence type="ECO:0000259" key="1">
    <source>
        <dbReference type="Pfam" id="PF06812"/>
    </source>
</evidence>
<dbReference type="Pfam" id="PF06812">
    <property type="entry name" value="ImpA_N"/>
    <property type="match status" value="1"/>
</dbReference>
<name>A0AAW8JJX8_9GAMM</name>
<dbReference type="InterPro" id="IPR017740">
    <property type="entry name" value="TssA-like"/>
</dbReference>
<dbReference type="PANTHER" id="PTHR37951">
    <property type="entry name" value="CYTOPLASMIC PROTEIN-RELATED"/>
    <property type="match status" value="1"/>
</dbReference>
<dbReference type="RefSeq" id="WP_308956376.1">
    <property type="nucleotide sequence ID" value="NZ_JAVICY010000015.1"/>
</dbReference>
<dbReference type="InterPro" id="IPR010657">
    <property type="entry name" value="ImpA_N"/>
</dbReference>
<dbReference type="AlphaFoldDB" id="A0AAW8JJX8"/>
<sequence length="349" mass="39846">MITTEKYIGAIGSDQPAGISIEYDDDYLKLMNMLQEKPEQQFGDLIIEAQGPDWEKIHDLASEILQTKSKDINVMSIFTQSGIMSHGLNALAQGLEIIYLNLEQYWQDIYPKLHDEDGDFDPDYRANALSVFNANDGIIKLVRNSFIVKNSLSQSNFSVKEIEQVIDNPNTSHELYPGGTERLNIDLQIALDQSDSAIKAVLNSLELIDKIKSLFIQKLDDYEIKFDNIEKLLLKIKSLIQAGASVSVTSEAQASSDTVTKNEDKTVVNQQPSWSNYQITSRHDVDLLLEKIYMYFERHEPSHPAPLFIRRIQRLMNYNFYEIMKDISPDSLDRLETLVGQPFENNIDD</sequence>
<dbReference type="PANTHER" id="PTHR37951:SF1">
    <property type="entry name" value="TYPE VI SECRETION SYSTEM COMPONENT TSSA1"/>
    <property type="match status" value="1"/>
</dbReference>
<accession>A0AAW8JJX8</accession>
<proteinExistence type="predicted"/>
<comment type="caution">
    <text evidence="2">The sequence shown here is derived from an EMBL/GenBank/DDBJ whole genome shotgun (WGS) entry which is preliminary data.</text>
</comment>
<dbReference type="EMBL" id="JAVIDA010000012">
    <property type="protein sequence ID" value="MDQ9071871.1"/>
    <property type="molecule type" value="Genomic_DNA"/>
</dbReference>
<protein>
    <submittedName>
        <fullName evidence="2">Type VI secretion system protein TssA</fullName>
    </submittedName>
</protein>
<reference evidence="2" key="1">
    <citation type="submission" date="2023-08" db="EMBL/GenBank/DDBJ databases">
        <title>Emergence of clinically-relevant ST2 carbapenem-resistant Acinetobacter baumannii strains in hospital sewages in Zhejiang, East of China.</title>
        <authorList>
            <person name="Kaichao C."/>
            <person name="Zhang R."/>
        </authorList>
    </citation>
    <scope>NUCLEOTIDE SEQUENCE</scope>
    <source>
        <strain evidence="2">M-SY-60</strain>
    </source>
</reference>
<evidence type="ECO:0000313" key="3">
    <source>
        <dbReference type="Proteomes" id="UP001243195"/>
    </source>
</evidence>
<feature type="domain" description="ImpA N-terminal" evidence="1">
    <location>
        <begin position="10"/>
        <end position="133"/>
    </location>
</feature>
<organism evidence="2 3">
    <name type="scientific">Acinetobacter gerneri</name>
    <dbReference type="NCBI Taxonomy" id="202952"/>
    <lineage>
        <taxon>Bacteria</taxon>
        <taxon>Pseudomonadati</taxon>
        <taxon>Pseudomonadota</taxon>
        <taxon>Gammaproteobacteria</taxon>
        <taxon>Moraxellales</taxon>
        <taxon>Moraxellaceae</taxon>
        <taxon>Acinetobacter</taxon>
    </lineage>
</organism>
<gene>
    <name evidence="2" type="primary">tssA</name>
    <name evidence="2" type="ORF">RFH51_10415</name>
</gene>
<evidence type="ECO:0000313" key="2">
    <source>
        <dbReference type="EMBL" id="MDQ9071871.1"/>
    </source>
</evidence>